<evidence type="ECO:0000313" key="8">
    <source>
        <dbReference type="Proteomes" id="UP000034457"/>
    </source>
</evidence>
<evidence type="ECO:0000259" key="6">
    <source>
        <dbReference type="Pfam" id="PF08281"/>
    </source>
</evidence>
<reference evidence="7 8" key="1">
    <citation type="journal article" date="2015" name="Nature">
        <title>rRNA introns, odd ribosomes, and small enigmatic genomes across a large radiation of phyla.</title>
        <authorList>
            <person name="Brown C.T."/>
            <person name="Hug L.A."/>
            <person name="Thomas B.C."/>
            <person name="Sharon I."/>
            <person name="Castelle C.J."/>
            <person name="Singh A."/>
            <person name="Wilkins M.J."/>
            <person name="Williams K.H."/>
            <person name="Banfield J.F."/>
        </authorList>
    </citation>
    <scope>NUCLEOTIDE SEQUENCE [LARGE SCALE GENOMIC DNA]</scope>
</reference>
<dbReference type="InterPro" id="IPR013324">
    <property type="entry name" value="RNA_pol_sigma_r3/r4-like"/>
</dbReference>
<dbReference type="InterPro" id="IPR007627">
    <property type="entry name" value="RNA_pol_sigma70_r2"/>
</dbReference>
<proteinExistence type="inferred from homology"/>
<feature type="domain" description="RNA polymerase sigma-70 region 2" evidence="5">
    <location>
        <begin position="24"/>
        <end position="89"/>
    </location>
</feature>
<dbReference type="STRING" id="1618478.UR68_C0028G0030"/>
<evidence type="ECO:0000259" key="5">
    <source>
        <dbReference type="Pfam" id="PF04542"/>
    </source>
</evidence>
<dbReference type="EMBL" id="LBQC01000028">
    <property type="protein sequence ID" value="KKP71713.1"/>
    <property type="molecule type" value="Genomic_DNA"/>
</dbReference>
<dbReference type="NCBIfam" id="TIGR02937">
    <property type="entry name" value="sigma70-ECF"/>
    <property type="match status" value="1"/>
</dbReference>
<accession>A0A0G0BQP7</accession>
<dbReference type="Pfam" id="PF08281">
    <property type="entry name" value="Sigma70_r4_2"/>
    <property type="match status" value="1"/>
</dbReference>
<dbReference type="PANTHER" id="PTHR43133">
    <property type="entry name" value="RNA POLYMERASE ECF-TYPE SIGMA FACTO"/>
    <property type="match status" value="1"/>
</dbReference>
<dbReference type="Gene3D" id="1.10.10.10">
    <property type="entry name" value="Winged helix-like DNA-binding domain superfamily/Winged helix DNA-binding domain"/>
    <property type="match status" value="1"/>
</dbReference>
<dbReference type="InterPro" id="IPR013325">
    <property type="entry name" value="RNA_pol_sigma_r2"/>
</dbReference>
<evidence type="ECO:0000256" key="1">
    <source>
        <dbReference type="ARBA" id="ARBA00010641"/>
    </source>
</evidence>
<dbReference type="InterPro" id="IPR013249">
    <property type="entry name" value="RNA_pol_sigma70_r4_t2"/>
</dbReference>
<keyword evidence="4" id="KW-0804">Transcription</keyword>
<comment type="similarity">
    <text evidence="1">Belongs to the sigma-70 factor family. ECF subfamily.</text>
</comment>
<dbReference type="PANTHER" id="PTHR43133:SF51">
    <property type="entry name" value="RNA POLYMERASE SIGMA FACTOR"/>
    <property type="match status" value="1"/>
</dbReference>
<dbReference type="InterPro" id="IPR036388">
    <property type="entry name" value="WH-like_DNA-bd_sf"/>
</dbReference>
<evidence type="ECO:0000313" key="7">
    <source>
        <dbReference type="EMBL" id="KKP71713.1"/>
    </source>
</evidence>
<dbReference type="GO" id="GO:0016987">
    <property type="term" value="F:sigma factor activity"/>
    <property type="evidence" value="ECO:0007669"/>
    <property type="project" value="UniProtKB-KW"/>
</dbReference>
<dbReference type="GO" id="GO:0006352">
    <property type="term" value="P:DNA-templated transcription initiation"/>
    <property type="evidence" value="ECO:0007669"/>
    <property type="project" value="InterPro"/>
</dbReference>
<dbReference type="SUPFAM" id="SSF88946">
    <property type="entry name" value="Sigma2 domain of RNA polymerase sigma factors"/>
    <property type="match status" value="1"/>
</dbReference>
<evidence type="ECO:0000256" key="3">
    <source>
        <dbReference type="ARBA" id="ARBA00023082"/>
    </source>
</evidence>
<dbReference type="InterPro" id="IPR014284">
    <property type="entry name" value="RNA_pol_sigma-70_dom"/>
</dbReference>
<sequence>METPDIEAIMKVKNGELDYYGVIVKKYTNKVYHYISKKSPTYEDAEDLTQISLIKFFKSLKNFDTKRKVLPYLYQIAKNELKMFYRSRKQHLQLKEEFFIEEKQEVEKTDYLLETVSKKERKIIEMLSHGYTYQEVAVKIKKPLNTVKSIVRRAKIKIRKSKNNL</sequence>
<dbReference type="GO" id="GO:0003677">
    <property type="term" value="F:DNA binding"/>
    <property type="evidence" value="ECO:0007669"/>
    <property type="project" value="InterPro"/>
</dbReference>
<keyword evidence="3" id="KW-0731">Sigma factor</keyword>
<dbReference type="Pfam" id="PF04542">
    <property type="entry name" value="Sigma70_r2"/>
    <property type="match status" value="1"/>
</dbReference>
<comment type="caution">
    <text evidence="7">The sequence shown here is derived from an EMBL/GenBank/DDBJ whole genome shotgun (WGS) entry which is preliminary data.</text>
</comment>
<dbReference type="Proteomes" id="UP000034457">
    <property type="component" value="Unassembled WGS sequence"/>
</dbReference>
<name>A0A0G0BQP7_9BACT</name>
<gene>
    <name evidence="7" type="ORF">UR68_C0028G0030</name>
</gene>
<dbReference type="AlphaFoldDB" id="A0A0G0BQP7"/>
<evidence type="ECO:0000256" key="2">
    <source>
        <dbReference type="ARBA" id="ARBA00023015"/>
    </source>
</evidence>
<organism evidence="7 8">
    <name type="scientific">Candidatus Roizmanbacteria bacterium GW2011_GWA2_35_19</name>
    <dbReference type="NCBI Taxonomy" id="1618478"/>
    <lineage>
        <taxon>Bacteria</taxon>
        <taxon>Candidatus Roizmaniibacteriota</taxon>
    </lineage>
</organism>
<dbReference type="SUPFAM" id="SSF88659">
    <property type="entry name" value="Sigma3 and sigma4 domains of RNA polymerase sigma factors"/>
    <property type="match status" value="1"/>
</dbReference>
<keyword evidence="2" id="KW-0805">Transcription regulation</keyword>
<dbReference type="InterPro" id="IPR039425">
    <property type="entry name" value="RNA_pol_sigma-70-like"/>
</dbReference>
<feature type="domain" description="RNA polymerase sigma factor 70 region 4 type 2" evidence="6">
    <location>
        <begin position="111"/>
        <end position="157"/>
    </location>
</feature>
<evidence type="ECO:0000256" key="4">
    <source>
        <dbReference type="ARBA" id="ARBA00023163"/>
    </source>
</evidence>
<protein>
    <submittedName>
        <fullName evidence="7">RNA polymerase sigma-E factor</fullName>
    </submittedName>
</protein>
<dbReference type="Gene3D" id="1.10.1740.10">
    <property type="match status" value="1"/>
</dbReference>